<dbReference type="InterPro" id="IPR007038">
    <property type="entry name" value="HupE_UreJ"/>
</dbReference>
<keyword evidence="4" id="KW-1185">Reference proteome</keyword>
<feature type="transmembrane region" description="Helical" evidence="1">
    <location>
        <begin position="88"/>
        <end position="109"/>
    </location>
</feature>
<dbReference type="PIRSF" id="PIRSF016919">
    <property type="entry name" value="HupE_UreJ"/>
    <property type="match status" value="1"/>
</dbReference>
<keyword evidence="2" id="KW-0732">Signal</keyword>
<keyword evidence="1" id="KW-0812">Transmembrane</keyword>
<feature type="chain" id="PRO_5022014608" evidence="2">
    <location>
        <begin position="19"/>
        <end position="193"/>
    </location>
</feature>
<dbReference type="Pfam" id="PF04955">
    <property type="entry name" value="HupE_UreJ"/>
    <property type="match status" value="1"/>
</dbReference>
<evidence type="ECO:0000313" key="3">
    <source>
        <dbReference type="EMBL" id="GEM79095.1"/>
    </source>
</evidence>
<evidence type="ECO:0000313" key="4">
    <source>
        <dbReference type="Proteomes" id="UP000321113"/>
    </source>
</evidence>
<dbReference type="RefSeq" id="WP_119008483.1">
    <property type="nucleotide sequence ID" value="NZ_BJXK01000004.1"/>
</dbReference>
<dbReference type="AlphaFoldDB" id="A0A511QP37"/>
<feature type="transmembrane region" description="Helical" evidence="1">
    <location>
        <begin position="145"/>
        <end position="164"/>
    </location>
</feature>
<evidence type="ECO:0000256" key="2">
    <source>
        <dbReference type="SAM" id="SignalP"/>
    </source>
</evidence>
<keyword evidence="1" id="KW-0472">Membrane</keyword>
<sequence length="193" mass="20211">MKKIGIFALSMCPGLALAHPSHAEAGFVSGFIHPFTGIDHLAAMFGVGLICSLFFSKEKNFKWAILLVLASSLGVGALLAVVGLKLQFIEAMITLSVVCVGMLLLLGGLGRSINQWTVCGLAVLSAFHGYVHILEGSGVMNFGQYALGFIISSIALYFAGLSLGNKLTSVLDKQKLCMLSGGAYMLVGLALGL</sequence>
<accession>A0A511QP37</accession>
<feature type="signal peptide" evidence="2">
    <location>
        <begin position="1"/>
        <end position="18"/>
    </location>
</feature>
<gene>
    <name evidence="3" type="ORF">VSU01S_13400</name>
</gene>
<dbReference type="Proteomes" id="UP000321113">
    <property type="component" value="Unassembled WGS sequence"/>
</dbReference>
<comment type="caution">
    <text evidence="3">The sequence shown here is derived from an EMBL/GenBank/DDBJ whole genome shotgun (WGS) entry which is preliminary data.</text>
</comment>
<dbReference type="EMBL" id="BJXK01000004">
    <property type="protein sequence ID" value="GEM79095.1"/>
    <property type="molecule type" value="Genomic_DNA"/>
</dbReference>
<evidence type="ECO:0000256" key="1">
    <source>
        <dbReference type="SAM" id="Phobius"/>
    </source>
</evidence>
<feature type="transmembrane region" description="Helical" evidence="1">
    <location>
        <begin position="116"/>
        <end position="133"/>
    </location>
</feature>
<proteinExistence type="predicted"/>
<protein>
    <submittedName>
        <fullName evidence="3">Urease accessory protein</fullName>
    </submittedName>
</protein>
<reference evidence="3 4" key="1">
    <citation type="submission" date="2019-07" db="EMBL/GenBank/DDBJ databases">
        <title>Whole genome shotgun sequence of Vibrio superstes NBRC 103154.</title>
        <authorList>
            <person name="Hosoyama A."/>
            <person name="Uohara A."/>
            <person name="Ohji S."/>
            <person name="Ichikawa N."/>
        </authorList>
    </citation>
    <scope>NUCLEOTIDE SEQUENCE [LARGE SCALE GENOMIC DNA]</scope>
    <source>
        <strain evidence="3 4">NBRC 103154</strain>
    </source>
</reference>
<keyword evidence="1" id="KW-1133">Transmembrane helix</keyword>
<feature type="transmembrane region" description="Helical" evidence="1">
    <location>
        <begin position="63"/>
        <end position="82"/>
    </location>
</feature>
<dbReference type="OrthoDB" id="9808192at2"/>
<name>A0A511QP37_9VIBR</name>
<feature type="transmembrane region" description="Helical" evidence="1">
    <location>
        <begin position="35"/>
        <end position="56"/>
    </location>
</feature>
<organism evidence="3 4">
    <name type="scientific">Vibrio superstes NBRC 103154</name>
    <dbReference type="NCBI Taxonomy" id="1219062"/>
    <lineage>
        <taxon>Bacteria</taxon>
        <taxon>Pseudomonadati</taxon>
        <taxon>Pseudomonadota</taxon>
        <taxon>Gammaproteobacteria</taxon>
        <taxon>Vibrionales</taxon>
        <taxon>Vibrionaceae</taxon>
        <taxon>Vibrio</taxon>
    </lineage>
</organism>